<comment type="caution">
    <text evidence="1">The sequence shown here is derived from an EMBL/GenBank/DDBJ whole genome shotgun (WGS) entry which is preliminary data.</text>
</comment>
<dbReference type="EMBL" id="JANPWB010000013">
    <property type="protein sequence ID" value="KAJ1104825.1"/>
    <property type="molecule type" value="Genomic_DNA"/>
</dbReference>
<proteinExistence type="predicted"/>
<keyword evidence="2" id="KW-1185">Reference proteome</keyword>
<evidence type="ECO:0008006" key="3">
    <source>
        <dbReference type="Google" id="ProtNLM"/>
    </source>
</evidence>
<name>A0AAV7MWS9_PLEWA</name>
<dbReference type="AlphaFoldDB" id="A0AAV7MWS9"/>
<protein>
    <recommendedName>
        <fullName evidence="3">Secreted protein</fullName>
    </recommendedName>
</protein>
<sequence length="101" mass="11326">MNATRCTAPHGRRRAAISSRAVEAVAFHIWFHCPLASASQEATFYGAQQPISEPSAGNQWKNTGKRRTSRILYIHKHTIRRGSCCLLCWSPELEDASLSDR</sequence>
<gene>
    <name evidence="1" type="ORF">NDU88_002234</name>
</gene>
<accession>A0AAV7MWS9</accession>
<dbReference type="Proteomes" id="UP001066276">
    <property type="component" value="Chromosome 9"/>
</dbReference>
<evidence type="ECO:0000313" key="1">
    <source>
        <dbReference type="EMBL" id="KAJ1104825.1"/>
    </source>
</evidence>
<evidence type="ECO:0000313" key="2">
    <source>
        <dbReference type="Proteomes" id="UP001066276"/>
    </source>
</evidence>
<reference evidence="1" key="1">
    <citation type="journal article" date="2022" name="bioRxiv">
        <title>Sequencing and chromosome-scale assembly of the giantPleurodeles waltlgenome.</title>
        <authorList>
            <person name="Brown T."/>
            <person name="Elewa A."/>
            <person name="Iarovenko S."/>
            <person name="Subramanian E."/>
            <person name="Araus A.J."/>
            <person name="Petzold A."/>
            <person name="Susuki M."/>
            <person name="Suzuki K.-i.T."/>
            <person name="Hayashi T."/>
            <person name="Toyoda A."/>
            <person name="Oliveira C."/>
            <person name="Osipova E."/>
            <person name="Leigh N.D."/>
            <person name="Simon A."/>
            <person name="Yun M.H."/>
        </authorList>
    </citation>
    <scope>NUCLEOTIDE SEQUENCE</scope>
    <source>
        <strain evidence="1">20211129_DDA</strain>
        <tissue evidence="1">Liver</tissue>
    </source>
</reference>
<organism evidence="1 2">
    <name type="scientific">Pleurodeles waltl</name>
    <name type="common">Iberian ribbed newt</name>
    <dbReference type="NCBI Taxonomy" id="8319"/>
    <lineage>
        <taxon>Eukaryota</taxon>
        <taxon>Metazoa</taxon>
        <taxon>Chordata</taxon>
        <taxon>Craniata</taxon>
        <taxon>Vertebrata</taxon>
        <taxon>Euteleostomi</taxon>
        <taxon>Amphibia</taxon>
        <taxon>Batrachia</taxon>
        <taxon>Caudata</taxon>
        <taxon>Salamandroidea</taxon>
        <taxon>Salamandridae</taxon>
        <taxon>Pleurodelinae</taxon>
        <taxon>Pleurodeles</taxon>
    </lineage>
</organism>